<name>A0A7R9J2F2_TIMCA</name>
<protein>
    <submittedName>
        <fullName evidence="2">(California timema) hypothetical protein</fullName>
    </submittedName>
</protein>
<sequence>MKPLAAILVLLAPGILLAHAQRTPSSRDTPVRRWGTTALPGLAYNMGSIPDCAGSTNHPSKVKSELSKTLKIQPYAQL</sequence>
<evidence type="ECO:0000313" key="2">
    <source>
        <dbReference type="EMBL" id="CAD7571543.1"/>
    </source>
</evidence>
<keyword evidence="1" id="KW-0732">Signal</keyword>
<dbReference type="EMBL" id="OE180563">
    <property type="protein sequence ID" value="CAD7571543.1"/>
    <property type="molecule type" value="Genomic_DNA"/>
</dbReference>
<feature type="signal peptide" evidence="1">
    <location>
        <begin position="1"/>
        <end position="20"/>
    </location>
</feature>
<reference evidence="2" key="1">
    <citation type="submission" date="2020-11" db="EMBL/GenBank/DDBJ databases">
        <authorList>
            <person name="Tran Van P."/>
        </authorList>
    </citation>
    <scope>NUCLEOTIDE SEQUENCE</scope>
</reference>
<evidence type="ECO:0000256" key="1">
    <source>
        <dbReference type="SAM" id="SignalP"/>
    </source>
</evidence>
<accession>A0A7R9J2F2</accession>
<proteinExistence type="predicted"/>
<feature type="chain" id="PRO_5031041217" evidence="1">
    <location>
        <begin position="21"/>
        <end position="78"/>
    </location>
</feature>
<organism evidence="2">
    <name type="scientific">Timema californicum</name>
    <name type="common">California timema</name>
    <name type="synonym">Walking stick</name>
    <dbReference type="NCBI Taxonomy" id="61474"/>
    <lineage>
        <taxon>Eukaryota</taxon>
        <taxon>Metazoa</taxon>
        <taxon>Ecdysozoa</taxon>
        <taxon>Arthropoda</taxon>
        <taxon>Hexapoda</taxon>
        <taxon>Insecta</taxon>
        <taxon>Pterygota</taxon>
        <taxon>Neoptera</taxon>
        <taxon>Polyneoptera</taxon>
        <taxon>Phasmatodea</taxon>
        <taxon>Timematodea</taxon>
        <taxon>Timematoidea</taxon>
        <taxon>Timematidae</taxon>
        <taxon>Timema</taxon>
    </lineage>
</organism>
<gene>
    <name evidence="2" type="ORF">TCMB3V08_LOCUS4213</name>
</gene>
<dbReference type="AlphaFoldDB" id="A0A7R9J2F2"/>